<dbReference type="AlphaFoldDB" id="X0RP45"/>
<reference evidence="1" key="1">
    <citation type="journal article" date="2014" name="Front. Microbiol.">
        <title>High frequency of phylogenetically diverse reductive dehalogenase-homologous genes in deep subseafloor sedimentary metagenomes.</title>
        <authorList>
            <person name="Kawai M."/>
            <person name="Futagami T."/>
            <person name="Toyoda A."/>
            <person name="Takaki Y."/>
            <person name="Nishi S."/>
            <person name="Hori S."/>
            <person name="Arai W."/>
            <person name="Tsubouchi T."/>
            <person name="Morono Y."/>
            <person name="Uchiyama I."/>
            <person name="Ito T."/>
            <person name="Fujiyama A."/>
            <person name="Inagaki F."/>
            <person name="Takami H."/>
        </authorList>
    </citation>
    <scope>NUCLEOTIDE SEQUENCE</scope>
    <source>
        <strain evidence="1">Expedition CK06-06</strain>
    </source>
</reference>
<protein>
    <submittedName>
        <fullName evidence="1">Uncharacterized protein</fullName>
    </submittedName>
</protein>
<accession>X0RP45</accession>
<gene>
    <name evidence="1" type="ORF">S01H1_17277</name>
</gene>
<feature type="non-terminal residue" evidence="1">
    <location>
        <position position="1"/>
    </location>
</feature>
<organism evidence="1">
    <name type="scientific">marine sediment metagenome</name>
    <dbReference type="NCBI Taxonomy" id="412755"/>
    <lineage>
        <taxon>unclassified sequences</taxon>
        <taxon>metagenomes</taxon>
        <taxon>ecological metagenomes</taxon>
    </lineage>
</organism>
<proteinExistence type="predicted"/>
<name>X0RP45_9ZZZZ</name>
<sequence>QMLEATERLTSPAEAPRLLRRAMHIARVRRLRSSDCEELLRICEVLAAEGGLVQEMAEEIAVGLAQE</sequence>
<dbReference type="EMBL" id="BARS01009156">
    <property type="protein sequence ID" value="GAF70624.1"/>
    <property type="molecule type" value="Genomic_DNA"/>
</dbReference>
<comment type="caution">
    <text evidence="1">The sequence shown here is derived from an EMBL/GenBank/DDBJ whole genome shotgun (WGS) entry which is preliminary data.</text>
</comment>
<evidence type="ECO:0000313" key="1">
    <source>
        <dbReference type="EMBL" id="GAF70624.1"/>
    </source>
</evidence>